<reference evidence="6" key="1">
    <citation type="submission" date="2021-03" db="EMBL/GenBank/DDBJ databases">
        <title>Comparative genomics and phylogenomic investigation of the class Geoglossomycetes provide insights into ecological specialization and systematics.</title>
        <authorList>
            <person name="Melie T."/>
            <person name="Pirro S."/>
            <person name="Miller A.N."/>
            <person name="Quandt A."/>
        </authorList>
    </citation>
    <scope>NUCLEOTIDE SEQUENCE</scope>
    <source>
        <strain evidence="6">CAQ_001_2017</strain>
    </source>
</reference>
<dbReference type="SUPFAM" id="SSF56112">
    <property type="entry name" value="Protein kinase-like (PK-like)"/>
    <property type="match status" value="1"/>
</dbReference>
<proteinExistence type="predicted"/>
<organism evidence="6 7">
    <name type="scientific">Trichoglossum hirsutum</name>
    <dbReference type="NCBI Taxonomy" id="265104"/>
    <lineage>
        <taxon>Eukaryota</taxon>
        <taxon>Fungi</taxon>
        <taxon>Dikarya</taxon>
        <taxon>Ascomycota</taxon>
        <taxon>Pezizomycotina</taxon>
        <taxon>Geoglossomycetes</taxon>
        <taxon>Geoglossales</taxon>
        <taxon>Geoglossaceae</taxon>
        <taxon>Trichoglossum</taxon>
    </lineage>
</organism>
<evidence type="ECO:0000256" key="4">
    <source>
        <dbReference type="SAM" id="MobiDB-lite"/>
    </source>
</evidence>
<feature type="compositionally biased region" description="Low complexity" evidence="4">
    <location>
        <begin position="16"/>
        <end position="32"/>
    </location>
</feature>
<comment type="caution">
    <text evidence="6">The sequence shown here is derived from an EMBL/GenBank/DDBJ whole genome shotgun (WGS) entry which is preliminary data.</text>
</comment>
<feature type="region of interest" description="Disordered" evidence="4">
    <location>
        <begin position="205"/>
        <end position="312"/>
    </location>
</feature>
<evidence type="ECO:0000256" key="3">
    <source>
        <dbReference type="PROSITE-ProRule" id="PRU10141"/>
    </source>
</evidence>
<sequence>MASLDTKNLFRRLTLSSSSSNPSTSSATASPAHGNGGKGAVNSSTPNGLYGPDGYKPLISKPKLASPRLHDADHGEDFAPASPMAVPTPPARDLDGHVSPSIAVPTPPLRDFDGYGSKPLTAVPPPARDFDGYAPTPPKARDLGSITSSPSIAAPRDFGGYTSTPSIAIPTTPLRGLDGYTPTSSIPVPTPPSIIFDDYTSAPLIAVPTPPPRDGYTSNPSIAVPARPPRNYDSNTSTPSAAVPTPQARGLGSTIEKEDLTKEDERHAQPHPSENTASHRRSVSISFDPHVTLDNGRQHALDEPLPKPRSGINIGLKRSMLRELADEQAHMQPVRAHSDSDREKYDPITGERIVRRGRRVGTENSMLQLQPGQSHYPFVQSTVDALARNSDLQDRPRMPSLTSEITASPLIDEVRTPLREPAEYSLLPRGMYPLDEPTSLLETSAWPMVPRSPRFNAAHRSFSHSLDKRGVNRNRRSASDRCASGDSMSPASAYLSMWNIAGKPVAPQPDDEGQEVGAYVIGKQIGFGGFSVVKEAFTIEDDKRVRRAVKIVRKRVAGKEERENERLQAEFEHEVLLWRLLNHRHILPLIAVYDTEFATFCFTQLNTGGTLFDLMRENRQGLKSDLARRYSFQLASSLRYLHEDVHVVHRDIKLENCLLDMTGPLAAIEGGNLLLCDFGMAEFVTSDGTAEARDGSQYTYEKTDRPHKNIGPSETSTSIVGSLQYAAPELVKGSTDEAFTTAVDMWAFGIVVFCLLTGHLPFQDTFQPRVPLLIMRGDWDEPAIRSAHGAVGSEDAVVELMRGCLQLDIDIRWNVSQVLNCEWLGNCEEDDDGWKF</sequence>
<dbReference type="EMBL" id="JAGHQM010000209">
    <property type="protein sequence ID" value="KAH0563393.1"/>
    <property type="molecule type" value="Genomic_DNA"/>
</dbReference>
<evidence type="ECO:0000259" key="5">
    <source>
        <dbReference type="PROSITE" id="PS50011"/>
    </source>
</evidence>
<protein>
    <recommendedName>
        <fullName evidence="5">Protein kinase domain-containing protein</fullName>
    </recommendedName>
</protein>
<dbReference type="Pfam" id="PF00069">
    <property type="entry name" value="Pkinase"/>
    <property type="match status" value="1"/>
</dbReference>
<evidence type="ECO:0000313" key="7">
    <source>
        <dbReference type="Proteomes" id="UP000750711"/>
    </source>
</evidence>
<dbReference type="GO" id="GO:0000226">
    <property type="term" value="P:microtubule cytoskeleton organization"/>
    <property type="evidence" value="ECO:0007669"/>
    <property type="project" value="TreeGrafter"/>
</dbReference>
<dbReference type="PANTHER" id="PTHR24346">
    <property type="entry name" value="MAP/MICROTUBULE AFFINITY-REGULATING KINASE"/>
    <property type="match status" value="1"/>
</dbReference>
<dbReference type="PROSITE" id="PS00108">
    <property type="entry name" value="PROTEIN_KINASE_ST"/>
    <property type="match status" value="1"/>
</dbReference>
<feature type="region of interest" description="Disordered" evidence="4">
    <location>
        <begin position="1"/>
        <end position="115"/>
    </location>
</feature>
<dbReference type="InterPro" id="IPR011009">
    <property type="entry name" value="Kinase-like_dom_sf"/>
</dbReference>
<keyword evidence="7" id="KW-1185">Reference proteome</keyword>
<dbReference type="InterPro" id="IPR017441">
    <property type="entry name" value="Protein_kinase_ATP_BS"/>
</dbReference>
<feature type="binding site" evidence="3">
    <location>
        <position position="554"/>
    </location>
    <ligand>
        <name>ATP</name>
        <dbReference type="ChEBI" id="CHEBI:30616"/>
    </ligand>
</feature>
<evidence type="ECO:0000313" key="6">
    <source>
        <dbReference type="EMBL" id="KAH0563393.1"/>
    </source>
</evidence>
<keyword evidence="2 3" id="KW-0067">ATP-binding</keyword>
<dbReference type="InterPro" id="IPR000719">
    <property type="entry name" value="Prot_kinase_dom"/>
</dbReference>
<feature type="domain" description="Protein kinase" evidence="5">
    <location>
        <begin position="519"/>
        <end position="824"/>
    </location>
</feature>
<name>A0A9P8RSG4_9PEZI</name>
<feature type="compositionally biased region" description="Basic and acidic residues" evidence="4">
    <location>
        <begin position="68"/>
        <end position="77"/>
    </location>
</feature>
<dbReference type="SMART" id="SM00220">
    <property type="entry name" value="S_TKc"/>
    <property type="match status" value="1"/>
</dbReference>
<feature type="region of interest" description="Disordered" evidence="4">
    <location>
        <begin position="466"/>
        <end position="485"/>
    </location>
</feature>
<dbReference type="Proteomes" id="UP000750711">
    <property type="component" value="Unassembled WGS sequence"/>
</dbReference>
<dbReference type="GO" id="GO:0035556">
    <property type="term" value="P:intracellular signal transduction"/>
    <property type="evidence" value="ECO:0007669"/>
    <property type="project" value="TreeGrafter"/>
</dbReference>
<dbReference type="InterPro" id="IPR008271">
    <property type="entry name" value="Ser/Thr_kinase_AS"/>
</dbReference>
<feature type="compositionally biased region" description="Basic and acidic residues" evidence="4">
    <location>
        <begin position="255"/>
        <end position="268"/>
    </location>
</feature>
<evidence type="ECO:0000256" key="1">
    <source>
        <dbReference type="ARBA" id="ARBA00022741"/>
    </source>
</evidence>
<dbReference type="GO" id="GO:0005737">
    <property type="term" value="C:cytoplasm"/>
    <property type="evidence" value="ECO:0007669"/>
    <property type="project" value="TreeGrafter"/>
</dbReference>
<accession>A0A9P8RSG4</accession>
<dbReference type="AlphaFoldDB" id="A0A9P8RSG4"/>
<dbReference type="PANTHER" id="PTHR24346:SF76">
    <property type="entry name" value="NON-SPECIFIC SERINE_THREONINE PROTEIN KINASE"/>
    <property type="match status" value="1"/>
</dbReference>
<dbReference type="PROSITE" id="PS50011">
    <property type="entry name" value="PROTEIN_KINASE_DOM"/>
    <property type="match status" value="1"/>
</dbReference>
<dbReference type="PROSITE" id="PS00107">
    <property type="entry name" value="PROTEIN_KINASE_ATP"/>
    <property type="match status" value="1"/>
</dbReference>
<dbReference type="GO" id="GO:0004674">
    <property type="term" value="F:protein serine/threonine kinase activity"/>
    <property type="evidence" value="ECO:0007669"/>
    <property type="project" value="TreeGrafter"/>
</dbReference>
<gene>
    <name evidence="6" type="ORF">GP486_002039</name>
</gene>
<evidence type="ECO:0000256" key="2">
    <source>
        <dbReference type="ARBA" id="ARBA00022840"/>
    </source>
</evidence>
<feature type="compositionally biased region" description="Basic and acidic residues" evidence="4">
    <location>
        <begin position="296"/>
        <end position="306"/>
    </location>
</feature>
<dbReference type="GO" id="GO:0005524">
    <property type="term" value="F:ATP binding"/>
    <property type="evidence" value="ECO:0007669"/>
    <property type="project" value="UniProtKB-UniRule"/>
</dbReference>
<keyword evidence="1 3" id="KW-0547">Nucleotide-binding</keyword>
<dbReference type="Gene3D" id="1.10.510.10">
    <property type="entry name" value="Transferase(Phosphotransferase) domain 1"/>
    <property type="match status" value="1"/>
</dbReference>